<evidence type="ECO:0000256" key="5">
    <source>
        <dbReference type="ARBA" id="ARBA00022737"/>
    </source>
</evidence>
<evidence type="ECO:0000313" key="13">
    <source>
        <dbReference type="Proteomes" id="UP000054359"/>
    </source>
</evidence>
<protein>
    <submittedName>
        <fullName evidence="12">Mitochondrial ornithine transporter 1</fullName>
    </submittedName>
</protein>
<keyword evidence="7" id="KW-0496">Mitochondrion</keyword>
<dbReference type="AlphaFoldDB" id="A0A087URE5"/>
<dbReference type="FunFam" id="1.50.40.10:FF:000146">
    <property type="entry name" value="Uncharacterized protein, isoform B"/>
    <property type="match status" value="1"/>
</dbReference>
<comment type="subcellular location">
    <subcellularLocation>
        <location evidence="1">Mitochondrion membrane</location>
        <topology evidence="1">Multi-pass membrane protein</topology>
    </subcellularLocation>
</comment>
<feature type="non-terminal residue" evidence="12">
    <location>
        <position position="303"/>
    </location>
</feature>
<dbReference type="OMA" id="PIDCFRQ"/>
<proteinExistence type="inferred from homology"/>
<keyword evidence="8 9" id="KW-0472">Membrane</keyword>
<gene>
    <name evidence="12" type="ORF">X975_19225</name>
</gene>
<evidence type="ECO:0000256" key="10">
    <source>
        <dbReference type="RuleBase" id="RU000488"/>
    </source>
</evidence>
<evidence type="ECO:0000256" key="4">
    <source>
        <dbReference type="ARBA" id="ARBA00022692"/>
    </source>
</evidence>
<dbReference type="PROSITE" id="PS50920">
    <property type="entry name" value="SOLCAR"/>
    <property type="match status" value="3"/>
</dbReference>
<evidence type="ECO:0000256" key="3">
    <source>
        <dbReference type="ARBA" id="ARBA00022448"/>
    </source>
</evidence>
<keyword evidence="5" id="KW-0677">Repeat</keyword>
<feature type="repeat" description="Solcar" evidence="9">
    <location>
        <begin position="20"/>
        <end position="104"/>
    </location>
</feature>
<dbReference type="GO" id="GO:0031966">
    <property type="term" value="C:mitochondrial membrane"/>
    <property type="evidence" value="ECO:0007669"/>
    <property type="project" value="UniProtKB-SubCell"/>
</dbReference>
<accession>A0A087URE5</accession>
<dbReference type="GO" id="GO:1990575">
    <property type="term" value="P:mitochondrial L-ornithine transmembrane transport"/>
    <property type="evidence" value="ECO:0007669"/>
    <property type="project" value="TreeGrafter"/>
</dbReference>
<feature type="repeat" description="Solcar" evidence="9">
    <location>
        <begin position="117"/>
        <end position="211"/>
    </location>
</feature>
<dbReference type="STRING" id="407821.A0A087URE5"/>
<dbReference type="InterPro" id="IPR050567">
    <property type="entry name" value="Mitochondrial_Carrier"/>
</dbReference>
<keyword evidence="6 11" id="KW-1133">Transmembrane helix</keyword>
<organism evidence="12 13">
    <name type="scientific">Stegodyphus mimosarum</name>
    <name type="common">African social velvet spider</name>
    <dbReference type="NCBI Taxonomy" id="407821"/>
    <lineage>
        <taxon>Eukaryota</taxon>
        <taxon>Metazoa</taxon>
        <taxon>Ecdysozoa</taxon>
        <taxon>Arthropoda</taxon>
        <taxon>Chelicerata</taxon>
        <taxon>Arachnida</taxon>
        <taxon>Araneae</taxon>
        <taxon>Araneomorphae</taxon>
        <taxon>Entelegynae</taxon>
        <taxon>Eresoidea</taxon>
        <taxon>Eresidae</taxon>
        <taxon>Stegodyphus</taxon>
    </lineage>
</organism>
<dbReference type="Gene3D" id="1.50.40.10">
    <property type="entry name" value="Mitochondrial carrier domain"/>
    <property type="match status" value="2"/>
</dbReference>
<feature type="repeat" description="Solcar" evidence="9">
    <location>
        <begin position="222"/>
        <end position="303"/>
    </location>
</feature>
<name>A0A087URE5_STEMI</name>
<dbReference type="GO" id="GO:0000064">
    <property type="term" value="F:L-ornithine transmembrane transporter activity"/>
    <property type="evidence" value="ECO:0007669"/>
    <property type="project" value="TreeGrafter"/>
</dbReference>
<dbReference type="PANTHER" id="PTHR45624">
    <property type="entry name" value="MITOCHONDRIAL BASIC AMINO ACIDS TRANSPORTER-RELATED"/>
    <property type="match status" value="1"/>
</dbReference>
<keyword evidence="3 10" id="KW-0813">Transport</keyword>
<dbReference type="Proteomes" id="UP000054359">
    <property type="component" value="Unassembled WGS sequence"/>
</dbReference>
<evidence type="ECO:0000256" key="11">
    <source>
        <dbReference type="SAM" id="Phobius"/>
    </source>
</evidence>
<evidence type="ECO:0000313" key="12">
    <source>
        <dbReference type="EMBL" id="KFM79934.1"/>
    </source>
</evidence>
<evidence type="ECO:0000256" key="8">
    <source>
        <dbReference type="ARBA" id="ARBA00023136"/>
    </source>
</evidence>
<dbReference type="OrthoDB" id="409586at2759"/>
<evidence type="ECO:0000256" key="9">
    <source>
        <dbReference type="PROSITE-ProRule" id="PRU00282"/>
    </source>
</evidence>
<evidence type="ECO:0000256" key="2">
    <source>
        <dbReference type="ARBA" id="ARBA00006375"/>
    </source>
</evidence>
<evidence type="ECO:0000256" key="6">
    <source>
        <dbReference type="ARBA" id="ARBA00022989"/>
    </source>
</evidence>
<dbReference type="InterPro" id="IPR018108">
    <property type="entry name" value="MCP_transmembrane"/>
</dbReference>
<keyword evidence="13" id="KW-1185">Reference proteome</keyword>
<dbReference type="InterPro" id="IPR023395">
    <property type="entry name" value="MCP_dom_sf"/>
</dbReference>
<dbReference type="PANTHER" id="PTHR45624:SF12">
    <property type="entry name" value="MITOCHONDRIAL ORNITHINE TRANSPORTER 1"/>
    <property type="match status" value="1"/>
</dbReference>
<dbReference type="SUPFAM" id="SSF103506">
    <property type="entry name" value="Mitochondrial carrier"/>
    <property type="match status" value="1"/>
</dbReference>
<feature type="transmembrane region" description="Helical" evidence="11">
    <location>
        <begin position="223"/>
        <end position="243"/>
    </location>
</feature>
<keyword evidence="4 9" id="KW-0812">Transmembrane</keyword>
<sequence>MLQANVPWNLKADDMYKHFITAAVDLTAGSAGGAACVLVGQPLDTVKVKMQTFPHLYRNSFVCFKQTFVSEHIRGLYAGTVPALVANIAENSVLFCAYGVCQKAVNLVAKKDDIMNLNPLENAAAGCLGAFFSSFSLCPTELIKCRLQANREVQAAKSVSKQVFIGPWKLTKQIFKEEGVLGFFRGFGATVIREMPGYFFFFGSYELARELFTPKGKTKDDIGLLRTIIAGGIGGVSFWVAIFPADVIKSRMQISATTDSMIDVTKQILQKEGFRGLYKGLGPTVLRTFPASGALFVAYEYTK</sequence>
<dbReference type="Pfam" id="PF00153">
    <property type="entry name" value="Mito_carr"/>
    <property type="match status" value="3"/>
</dbReference>
<evidence type="ECO:0000256" key="1">
    <source>
        <dbReference type="ARBA" id="ARBA00004225"/>
    </source>
</evidence>
<reference evidence="12 13" key="1">
    <citation type="submission" date="2013-11" db="EMBL/GenBank/DDBJ databases">
        <title>Genome sequencing of Stegodyphus mimosarum.</title>
        <authorList>
            <person name="Bechsgaard J."/>
        </authorList>
    </citation>
    <scope>NUCLEOTIDE SEQUENCE [LARGE SCALE GENOMIC DNA]</scope>
</reference>
<dbReference type="EMBL" id="KK121184">
    <property type="protein sequence ID" value="KFM79934.1"/>
    <property type="molecule type" value="Genomic_DNA"/>
</dbReference>
<comment type="similarity">
    <text evidence="2 10">Belongs to the mitochondrial carrier (TC 2.A.29) family.</text>
</comment>
<evidence type="ECO:0000256" key="7">
    <source>
        <dbReference type="ARBA" id="ARBA00023128"/>
    </source>
</evidence>